<proteinExistence type="predicted"/>
<dbReference type="KEGG" id="egl:EGR_01847"/>
<keyword evidence="3" id="KW-1185">Reference proteome</keyword>
<dbReference type="AlphaFoldDB" id="W6URP0"/>
<keyword evidence="1" id="KW-0812">Transmembrane</keyword>
<evidence type="ECO:0000313" key="2">
    <source>
        <dbReference type="EMBL" id="EUB63356.1"/>
    </source>
</evidence>
<comment type="caution">
    <text evidence="2">The sequence shown here is derived from an EMBL/GenBank/DDBJ whole genome shotgun (WGS) entry which is preliminary data.</text>
</comment>
<dbReference type="Proteomes" id="UP000019149">
    <property type="component" value="Unassembled WGS sequence"/>
</dbReference>
<dbReference type="CTD" id="36337562"/>
<dbReference type="GeneID" id="36337562"/>
<gene>
    <name evidence="2" type="ORF">EGR_01847</name>
</gene>
<reference evidence="2 3" key="1">
    <citation type="journal article" date="2013" name="Nat. Genet.">
        <title>The genome of the hydatid tapeworm Echinococcus granulosus.</title>
        <authorList>
            <person name="Zheng H."/>
            <person name="Zhang W."/>
            <person name="Zhang L."/>
            <person name="Zhang Z."/>
            <person name="Li J."/>
            <person name="Lu G."/>
            <person name="Zhu Y."/>
            <person name="Wang Y."/>
            <person name="Huang Y."/>
            <person name="Liu J."/>
            <person name="Kang H."/>
            <person name="Chen J."/>
            <person name="Wang L."/>
            <person name="Chen A."/>
            <person name="Yu S."/>
            <person name="Gao Z."/>
            <person name="Jin L."/>
            <person name="Gu W."/>
            <person name="Wang Z."/>
            <person name="Zhao L."/>
            <person name="Shi B."/>
            <person name="Wen H."/>
            <person name="Lin R."/>
            <person name="Jones M.K."/>
            <person name="Brejova B."/>
            <person name="Vinar T."/>
            <person name="Zhao G."/>
            <person name="McManus D.P."/>
            <person name="Chen Z."/>
            <person name="Zhou Y."/>
            <person name="Wang S."/>
        </authorList>
    </citation>
    <scope>NUCLEOTIDE SEQUENCE [LARGE SCALE GENOMIC DNA]</scope>
</reference>
<dbReference type="RefSeq" id="XP_024354552.1">
    <property type="nucleotide sequence ID" value="XM_024491096.1"/>
</dbReference>
<organism evidence="2 3">
    <name type="scientific">Echinococcus granulosus</name>
    <name type="common">Hydatid tapeworm</name>
    <dbReference type="NCBI Taxonomy" id="6210"/>
    <lineage>
        <taxon>Eukaryota</taxon>
        <taxon>Metazoa</taxon>
        <taxon>Spiralia</taxon>
        <taxon>Lophotrochozoa</taxon>
        <taxon>Platyhelminthes</taxon>
        <taxon>Cestoda</taxon>
        <taxon>Eucestoda</taxon>
        <taxon>Cyclophyllidea</taxon>
        <taxon>Taeniidae</taxon>
        <taxon>Echinococcus</taxon>
        <taxon>Echinococcus granulosus group</taxon>
    </lineage>
</organism>
<protein>
    <submittedName>
        <fullName evidence="2">Uncharacterized protein</fullName>
    </submittedName>
</protein>
<accession>W6URP0</accession>
<dbReference type="EMBL" id="APAU02000007">
    <property type="protein sequence ID" value="EUB63356.1"/>
    <property type="molecule type" value="Genomic_DNA"/>
</dbReference>
<feature type="transmembrane region" description="Helical" evidence="1">
    <location>
        <begin position="86"/>
        <end position="104"/>
    </location>
</feature>
<evidence type="ECO:0000313" key="3">
    <source>
        <dbReference type="Proteomes" id="UP000019149"/>
    </source>
</evidence>
<sequence>MTVLFNQSSKKRSYAINDNSSSLSFKKLSYIPSQVTVIINMVVRRGGLNHTYLLKFCENFVNLNNQILRFYCHLNSYFKRTGKLKICKFVCNLTPFFPYFAIFVKPKSFGTLFFSINRKKRATISIMLYDEGTEKFDLAWSLLGQLIWLQAITILYLCCLDVPLLLKSLKSHMKKIENTLLNCIVIKNKKNQEIRTFVTFNSYYHLNEVFKT</sequence>
<feature type="transmembrane region" description="Helical" evidence="1">
    <location>
        <begin position="146"/>
        <end position="166"/>
    </location>
</feature>
<name>W6URP0_ECHGR</name>
<evidence type="ECO:0000256" key="1">
    <source>
        <dbReference type="SAM" id="Phobius"/>
    </source>
</evidence>
<keyword evidence="1" id="KW-0472">Membrane</keyword>
<keyword evidence="1" id="KW-1133">Transmembrane helix</keyword>